<dbReference type="Pfam" id="PF06594">
    <property type="entry name" value="HCBP_related"/>
    <property type="match status" value="2"/>
</dbReference>
<organism evidence="5 6">
    <name type="scientific">Chromobacterium subtsugae</name>
    <dbReference type="NCBI Taxonomy" id="251747"/>
    <lineage>
        <taxon>Bacteria</taxon>
        <taxon>Pseudomonadati</taxon>
        <taxon>Pseudomonadota</taxon>
        <taxon>Betaproteobacteria</taxon>
        <taxon>Neisseriales</taxon>
        <taxon>Chromobacteriaceae</taxon>
        <taxon>Chromobacterium</taxon>
    </lineage>
</organism>
<evidence type="ECO:0000256" key="2">
    <source>
        <dbReference type="ARBA" id="ARBA00022525"/>
    </source>
</evidence>
<dbReference type="PANTHER" id="PTHR38340">
    <property type="entry name" value="S-LAYER PROTEIN"/>
    <property type="match status" value="1"/>
</dbReference>
<keyword evidence="3" id="KW-0106">Calcium</keyword>
<dbReference type="InterPro" id="IPR050557">
    <property type="entry name" value="RTX_toxin/Mannuronan_C5-epim"/>
</dbReference>
<reference evidence="5 6" key="1">
    <citation type="submission" date="2021-05" db="EMBL/GenBank/DDBJ databases">
        <title>Draft Whole Genome Sequencing Of Biosensor Chromobacterium violaceum Strain CV026 Reveals A Regulatory RNA In Chromobacterium violaceum Phenotype Regulatory Network.</title>
        <authorList>
            <person name="Hong K.W."/>
            <person name="Chan K.G."/>
            <person name="Chang C.-Y."/>
        </authorList>
    </citation>
    <scope>NUCLEOTIDE SEQUENCE [LARGE SCALE GENOMIC DNA]</scope>
    <source>
        <strain evidence="5 6">ATCC 31532</strain>
    </source>
</reference>
<sequence length="233" mass="24372">MGSQPDQVTLKGHFLGAEHQISQIAFNDGTRWSGDELASRFAVTIAGKGGSYRFGDANDNVVGSAGNDTIYGMGGDDLLQGGAGNDLLDGGDGDDTLEGGLGRDTLAGGAGDDLYLHPRDSGDDLIRDNQGSNRLQLGEMSDSLWLSRRGDNLEISLPYAQGKDKVTVENWFRGAEHQLERISSADGKTLLAGQVDALVSAMAALGGDAPGASAMTQSLQQEPLHALVASSWH</sequence>
<accession>A0ABS7FC28</accession>
<keyword evidence="6" id="KW-1185">Reference proteome</keyword>
<protein>
    <recommendedName>
        <fullName evidence="4">Haemolysin-type calcium binding-related domain-containing protein</fullName>
    </recommendedName>
</protein>
<comment type="caution">
    <text evidence="5">The sequence shown here is derived from an EMBL/GenBank/DDBJ whole genome shotgun (WGS) entry which is preliminary data.</text>
</comment>
<dbReference type="EMBL" id="JAHDTB010000005">
    <property type="protein sequence ID" value="MBW8287628.1"/>
    <property type="molecule type" value="Genomic_DNA"/>
</dbReference>
<dbReference type="PANTHER" id="PTHR38340:SF1">
    <property type="entry name" value="S-LAYER PROTEIN"/>
    <property type="match status" value="1"/>
</dbReference>
<evidence type="ECO:0000313" key="6">
    <source>
        <dbReference type="Proteomes" id="UP000711178"/>
    </source>
</evidence>
<evidence type="ECO:0000259" key="4">
    <source>
        <dbReference type="Pfam" id="PF06594"/>
    </source>
</evidence>
<evidence type="ECO:0000256" key="1">
    <source>
        <dbReference type="ARBA" id="ARBA00004613"/>
    </source>
</evidence>
<comment type="subcellular location">
    <subcellularLocation>
        <location evidence="1">Secreted</location>
    </subcellularLocation>
</comment>
<dbReference type="InterPro" id="IPR001343">
    <property type="entry name" value="Hemolysn_Ca-bd"/>
</dbReference>
<dbReference type="Pfam" id="PF00353">
    <property type="entry name" value="HemolysinCabind"/>
    <property type="match status" value="2"/>
</dbReference>
<keyword evidence="2" id="KW-0964">Secreted</keyword>
<dbReference type="Gene3D" id="2.150.10.10">
    <property type="entry name" value="Serralysin-like metalloprotease, C-terminal"/>
    <property type="match status" value="1"/>
</dbReference>
<name>A0ABS7FC28_9NEIS</name>
<dbReference type="Proteomes" id="UP000711178">
    <property type="component" value="Unassembled WGS sequence"/>
</dbReference>
<dbReference type="SUPFAM" id="SSF51120">
    <property type="entry name" value="beta-Roll"/>
    <property type="match status" value="1"/>
</dbReference>
<dbReference type="InterPro" id="IPR010566">
    <property type="entry name" value="Haemolys_ca-bd"/>
</dbReference>
<evidence type="ECO:0000256" key="3">
    <source>
        <dbReference type="ARBA" id="ARBA00022837"/>
    </source>
</evidence>
<dbReference type="PRINTS" id="PR00313">
    <property type="entry name" value="CABNDNGRPT"/>
</dbReference>
<dbReference type="InterPro" id="IPR018511">
    <property type="entry name" value="Hemolysin-typ_Ca-bd_CS"/>
</dbReference>
<feature type="domain" description="Haemolysin-type calcium binding-related" evidence="4">
    <location>
        <begin position="162"/>
        <end position="190"/>
    </location>
</feature>
<dbReference type="InterPro" id="IPR011049">
    <property type="entry name" value="Serralysin-like_metalloprot_C"/>
</dbReference>
<gene>
    <name evidence="5" type="ORF">KIF53_08300</name>
</gene>
<dbReference type="PROSITE" id="PS00330">
    <property type="entry name" value="HEMOLYSIN_CALCIUM"/>
    <property type="match status" value="4"/>
</dbReference>
<feature type="domain" description="Haemolysin-type calcium binding-related" evidence="4">
    <location>
        <begin position="6"/>
        <end position="35"/>
    </location>
</feature>
<evidence type="ECO:0000313" key="5">
    <source>
        <dbReference type="EMBL" id="MBW8287628.1"/>
    </source>
</evidence>
<proteinExistence type="predicted"/>